<feature type="transmembrane region" description="Helical" evidence="1">
    <location>
        <begin position="36"/>
        <end position="57"/>
    </location>
</feature>
<keyword evidence="1" id="KW-0812">Transmembrane</keyword>
<evidence type="ECO:0000313" key="2">
    <source>
        <dbReference type="EMBL" id="PEH74469.1"/>
    </source>
</evidence>
<reference evidence="3" key="1">
    <citation type="submission" date="2017-09" db="EMBL/GenBank/DDBJ databases">
        <title>FDA dAtabase for Regulatory Grade micrObial Sequences (FDA-ARGOS): Supporting development and validation of Infectious Disease Dx tests.</title>
        <authorList>
            <person name="Goldberg B."/>
            <person name="Campos J."/>
            <person name="Tallon L."/>
            <person name="Sadzewicz L."/>
            <person name="Ott S."/>
            <person name="Zhao X."/>
            <person name="Nagaraj S."/>
            <person name="Vavikolanu K."/>
            <person name="Aluvathingal J."/>
            <person name="Nadendla S."/>
            <person name="Geyer C."/>
            <person name="Sichtig H."/>
        </authorList>
    </citation>
    <scope>NUCLEOTIDE SEQUENCE [LARGE SCALE GENOMIC DNA]</scope>
    <source>
        <strain evidence="3">FDAARGOS_370</strain>
    </source>
</reference>
<proteinExistence type="predicted"/>
<dbReference type="InterPro" id="IPR014112">
    <property type="entry name" value="TraQ_proteobacteria"/>
</dbReference>
<name>A0A2A7U840_EDWTA</name>
<keyword evidence="1" id="KW-1133">Transmembrane helix</keyword>
<sequence>MRKLRFPDIDITGMWVAALGGWFHIVARLVRKQPMMAIQLAELIAVVMVIIGGYKILNKWLADIEHEERQHDENGDA</sequence>
<dbReference type="OrthoDB" id="6636873at2"/>
<organism evidence="2 3">
    <name type="scientific">Edwardsiella tarda</name>
    <dbReference type="NCBI Taxonomy" id="636"/>
    <lineage>
        <taxon>Bacteria</taxon>
        <taxon>Pseudomonadati</taxon>
        <taxon>Pseudomonadota</taxon>
        <taxon>Gammaproteobacteria</taxon>
        <taxon>Enterobacterales</taxon>
        <taxon>Hafniaceae</taxon>
        <taxon>Edwardsiella</taxon>
    </lineage>
</organism>
<evidence type="ECO:0000256" key="1">
    <source>
        <dbReference type="SAM" id="Phobius"/>
    </source>
</evidence>
<protein>
    <submittedName>
        <fullName evidence="2">Conjugal transfer protein TraQ</fullName>
    </submittedName>
</protein>
<dbReference type="RefSeq" id="WP_024524777.1">
    <property type="nucleotide sequence ID" value="NZ_PDDV01000001.1"/>
</dbReference>
<dbReference type="Proteomes" id="UP000219788">
    <property type="component" value="Unassembled WGS sequence"/>
</dbReference>
<comment type="caution">
    <text evidence="2">The sequence shown here is derived from an EMBL/GenBank/DDBJ whole genome shotgun (WGS) entry which is preliminary data.</text>
</comment>
<gene>
    <name evidence="2" type="ORF">CRM76_00295</name>
</gene>
<feature type="transmembrane region" description="Helical" evidence="1">
    <location>
        <begin position="12"/>
        <end position="30"/>
    </location>
</feature>
<dbReference type="AlphaFoldDB" id="A0A2A7U840"/>
<evidence type="ECO:0000313" key="3">
    <source>
        <dbReference type="Proteomes" id="UP000219788"/>
    </source>
</evidence>
<keyword evidence="1" id="KW-0472">Membrane</keyword>
<dbReference type="Pfam" id="PF09679">
    <property type="entry name" value="TraQ"/>
    <property type="match status" value="1"/>
</dbReference>
<dbReference type="EMBL" id="PDDV01000001">
    <property type="protein sequence ID" value="PEH74469.1"/>
    <property type="molecule type" value="Genomic_DNA"/>
</dbReference>
<dbReference type="NCBIfam" id="NF010287">
    <property type="entry name" value="PRK13727.1"/>
    <property type="match status" value="1"/>
</dbReference>
<accession>A0A2A7U840</accession>